<dbReference type="InterPro" id="IPR050143">
    <property type="entry name" value="TRIM/RBCC"/>
</dbReference>
<dbReference type="InterPro" id="IPR013320">
    <property type="entry name" value="ConA-like_dom_sf"/>
</dbReference>
<evidence type="ECO:0000256" key="2">
    <source>
        <dbReference type="ARBA" id="ARBA00022771"/>
    </source>
</evidence>
<sequence length="442" mass="50432">MAANESPSKMDYSCPVCRDIFQDPVMLLCGHSFCKHCLQEWWRASELQTCPVCKQFFPMAHPLRNLALRDVCEVLMQEKMQRARSTEICRLHGEKLKLFCQDDQQLICVICRDAQKHKTHNIVPIGEAAEACKTALNCNLTDLETKLEKFKAQKSKCDEIAIHIKPQAQQTEMTIKEEFQKLYEFLQAEEAARMDAVRKEAEFKSIFMDTRIAHLTAEISSLTDKIEAIKTEMKAEDISFMMNVKSTIDRSQCNLPDPEIPSATLINEAKHVGNLLFTVWKKMKDIIQYTPVTLDPNTSGSRLIISECMTRLARRATIHPLPHNPERLWSNEVLGSEGFSSGKHSWDVELRGGCSVGVAAITRGFEKVTWYVGPAPMLCEHDNLVSRDPLPRKISVQLDYDKGILSFFDLDKKTLARTIQYTFTETVFPYFVDNAKLLPAEF</sequence>
<dbReference type="SMART" id="SM00184">
    <property type="entry name" value="RING"/>
    <property type="match status" value="1"/>
</dbReference>
<dbReference type="InterPro" id="IPR043136">
    <property type="entry name" value="B30.2/SPRY_sf"/>
</dbReference>
<dbReference type="Gene3D" id="3.30.160.60">
    <property type="entry name" value="Classic Zinc Finger"/>
    <property type="match status" value="1"/>
</dbReference>
<accession>A0AAW1EJ63</accession>
<dbReference type="AlphaFoldDB" id="A0AAW1EJ63"/>
<evidence type="ECO:0000256" key="3">
    <source>
        <dbReference type="ARBA" id="ARBA00022833"/>
    </source>
</evidence>
<dbReference type="InterPro" id="IPR003879">
    <property type="entry name" value="Butyrophylin_SPRY"/>
</dbReference>
<feature type="domain" description="B box-type" evidence="6">
    <location>
        <begin position="84"/>
        <end position="125"/>
    </location>
</feature>
<dbReference type="SMART" id="SM00336">
    <property type="entry name" value="BBOX"/>
    <property type="match status" value="1"/>
</dbReference>
<dbReference type="EMBL" id="JBCEZU010000221">
    <property type="protein sequence ID" value="KAK9522530.1"/>
    <property type="molecule type" value="Genomic_DNA"/>
</dbReference>
<dbReference type="PROSITE" id="PS50119">
    <property type="entry name" value="ZF_BBOX"/>
    <property type="match status" value="1"/>
</dbReference>
<dbReference type="Pfam" id="PF13445">
    <property type="entry name" value="zf-RING_UBOX"/>
    <property type="match status" value="1"/>
</dbReference>
<dbReference type="GO" id="GO:0008270">
    <property type="term" value="F:zinc ion binding"/>
    <property type="evidence" value="ECO:0007669"/>
    <property type="project" value="UniProtKB-KW"/>
</dbReference>
<gene>
    <name evidence="7" type="ORF">VZT92_018986</name>
</gene>
<dbReference type="Proteomes" id="UP001488805">
    <property type="component" value="Unassembled WGS sequence"/>
</dbReference>
<dbReference type="InterPro" id="IPR000315">
    <property type="entry name" value="Znf_B-box"/>
</dbReference>
<evidence type="ECO:0000256" key="4">
    <source>
        <dbReference type="PROSITE-ProRule" id="PRU00024"/>
    </source>
</evidence>
<dbReference type="InterPro" id="IPR017907">
    <property type="entry name" value="Znf_RING_CS"/>
</dbReference>
<evidence type="ECO:0000313" key="8">
    <source>
        <dbReference type="Proteomes" id="UP001488805"/>
    </source>
</evidence>
<dbReference type="SUPFAM" id="SSF57845">
    <property type="entry name" value="B-box zinc-binding domain"/>
    <property type="match status" value="1"/>
</dbReference>
<protein>
    <submittedName>
        <fullName evidence="7">Uncharacterized protein</fullName>
    </submittedName>
</protein>
<dbReference type="InterPro" id="IPR006574">
    <property type="entry name" value="PRY"/>
</dbReference>
<name>A0AAW1EJ63_ZOAVI</name>
<dbReference type="Pfam" id="PF00643">
    <property type="entry name" value="zf-B_box"/>
    <property type="match status" value="1"/>
</dbReference>
<organism evidence="7 8">
    <name type="scientific">Zoarces viviparus</name>
    <name type="common">Viviparous eelpout</name>
    <name type="synonym">Blennius viviparus</name>
    <dbReference type="NCBI Taxonomy" id="48416"/>
    <lineage>
        <taxon>Eukaryota</taxon>
        <taxon>Metazoa</taxon>
        <taxon>Chordata</taxon>
        <taxon>Craniata</taxon>
        <taxon>Vertebrata</taxon>
        <taxon>Euteleostomi</taxon>
        <taxon>Actinopterygii</taxon>
        <taxon>Neopterygii</taxon>
        <taxon>Teleostei</taxon>
        <taxon>Neoteleostei</taxon>
        <taxon>Acanthomorphata</taxon>
        <taxon>Eupercaria</taxon>
        <taxon>Perciformes</taxon>
        <taxon>Cottioidei</taxon>
        <taxon>Zoarcales</taxon>
        <taxon>Zoarcidae</taxon>
        <taxon>Zoarcinae</taxon>
        <taxon>Zoarces</taxon>
    </lineage>
</organism>
<proteinExistence type="predicted"/>
<dbReference type="SMART" id="SM00589">
    <property type="entry name" value="PRY"/>
    <property type="match status" value="1"/>
</dbReference>
<reference evidence="7 8" key="1">
    <citation type="journal article" date="2024" name="Genome Biol. Evol.">
        <title>Chromosome-level genome assembly of the viviparous eelpout Zoarces viviparus.</title>
        <authorList>
            <person name="Fuhrmann N."/>
            <person name="Brasseur M.V."/>
            <person name="Bakowski C.E."/>
            <person name="Podsiadlowski L."/>
            <person name="Prost S."/>
            <person name="Krehenwinkel H."/>
            <person name="Mayer C."/>
        </authorList>
    </citation>
    <scope>NUCLEOTIDE SEQUENCE [LARGE SCALE GENOMIC DNA]</scope>
    <source>
        <strain evidence="7">NO-MEL_2022_Ind0_liver</strain>
    </source>
</reference>
<dbReference type="Gene3D" id="3.30.40.10">
    <property type="entry name" value="Zinc/RING finger domain, C3HC4 (zinc finger)"/>
    <property type="match status" value="1"/>
</dbReference>
<keyword evidence="3" id="KW-0862">Zinc</keyword>
<evidence type="ECO:0000313" key="7">
    <source>
        <dbReference type="EMBL" id="KAK9522530.1"/>
    </source>
</evidence>
<dbReference type="SUPFAM" id="SSF49899">
    <property type="entry name" value="Concanavalin A-like lectins/glucanases"/>
    <property type="match status" value="1"/>
</dbReference>
<dbReference type="InterPro" id="IPR027370">
    <property type="entry name" value="Znf-RING_euk"/>
</dbReference>
<evidence type="ECO:0000259" key="5">
    <source>
        <dbReference type="PROSITE" id="PS50089"/>
    </source>
</evidence>
<dbReference type="Pfam" id="PF13765">
    <property type="entry name" value="PRY"/>
    <property type="match status" value="1"/>
</dbReference>
<dbReference type="PANTHER" id="PTHR24103">
    <property type="entry name" value="E3 UBIQUITIN-PROTEIN LIGASE TRIM"/>
    <property type="match status" value="1"/>
</dbReference>
<comment type="caution">
    <text evidence="7">The sequence shown here is derived from an EMBL/GenBank/DDBJ whole genome shotgun (WGS) entry which is preliminary data.</text>
</comment>
<feature type="domain" description="RING-type" evidence="5">
    <location>
        <begin position="14"/>
        <end position="54"/>
    </location>
</feature>
<dbReference type="InterPro" id="IPR013083">
    <property type="entry name" value="Znf_RING/FYVE/PHD"/>
</dbReference>
<dbReference type="PRINTS" id="PR01407">
    <property type="entry name" value="BUTYPHLNCDUF"/>
</dbReference>
<dbReference type="InterPro" id="IPR001841">
    <property type="entry name" value="Znf_RING"/>
</dbReference>
<dbReference type="PROSITE" id="PS00518">
    <property type="entry name" value="ZF_RING_1"/>
    <property type="match status" value="1"/>
</dbReference>
<evidence type="ECO:0000256" key="1">
    <source>
        <dbReference type="ARBA" id="ARBA00022723"/>
    </source>
</evidence>
<keyword evidence="8" id="KW-1185">Reference proteome</keyword>
<evidence type="ECO:0000259" key="6">
    <source>
        <dbReference type="PROSITE" id="PS50119"/>
    </source>
</evidence>
<dbReference type="Gene3D" id="2.60.120.920">
    <property type="match status" value="1"/>
</dbReference>
<keyword evidence="2 4" id="KW-0863">Zinc-finger</keyword>
<dbReference type="CDD" id="cd19800">
    <property type="entry name" value="Bbox2_xNF7-like"/>
    <property type="match status" value="1"/>
</dbReference>
<dbReference type="SUPFAM" id="SSF57850">
    <property type="entry name" value="RING/U-box"/>
    <property type="match status" value="1"/>
</dbReference>
<dbReference type="PROSITE" id="PS50089">
    <property type="entry name" value="ZF_RING_2"/>
    <property type="match status" value="1"/>
</dbReference>
<keyword evidence="1" id="KW-0479">Metal-binding</keyword>